<accession>A0A6B2G478</accession>
<dbReference type="EMBL" id="JAADJO010000026">
    <property type="protein sequence ID" value="NDJ74560.1"/>
    <property type="molecule type" value="Genomic_DNA"/>
</dbReference>
<sequence length="223" mass="26243">MAKLKDIDNWEYLENGNEVFFLYNIDPDYCMFLEEDDMNRNKVESYSLNQIRPTLSWNKLVLKFRDRTINEFMTVFLDGVRFMSVAPNLGAINSVSSDILTFQYFIEDSLEFAVEKLFLSIKHGGISPDSFQQSNLFKNIVVFKDQTEMEKVLQSLKSKEDIIKEKCEPSKDDIKNCRLRLSMDFNNNELQSLNLKNICQEEKVSEYVINYLNDMRQNISIKD</sequence>
<reference evidence="1" key="1">
    <citation type="submission" date="2020-01" db="EMBL/GenBank/DDBJ databases">
        <title>Vaginal microbiome of pregnant Indian women: Insights into the genome of dominants Lactobacillus species.</title>
        <authorList>
            <person name="Das B."/>
            <person name="Mehta O."/>
            <person name="Ghosh T.S."/>
            <person name="Kothidar A."/>
            <person name="Gowtham M.R."/>
            <person name="Mitra R."/>
            <person name="Kshetrapal P."/>
            <person name="Wadhwa N."/>
            <person name="Thiruvengadam R."/>
            <person name="Nair G.B."/>
            <person name="Bhatnagar S."/>
            <person name="Das B."/>
        </authorList>
    </citation>
    <scope>NUCLEOTIDE SEQUENCE</scope>
    <source>
        <strain evidence="1">Indica</strain>
    </source>
</reference>
<evidence type="ECO:0000313" key="1">
    <source>
        <dbReference type="EMBL" id="NDJ74560.1"/>
    </source>
</evidence>
<gene>
    <name evidence="1" type="ORF">GWG61_08830</name>
</gene>
<protein>
    <submittedName>
        <fullName evidence="1">Uncharacterized protein</fullName>
    </submittedName>
</protein>
<dbReference type="RefSeq" id="WP_162014264.1">
    <property type="nucleotide sequence ID" value="NZ_CAZZQF010000001.1"/>
</dbReference>
<name>A0A6B2G478_9LACO</name>
<organism evidence="1">
    <name type="scientific">Lactobacillus paragasseri</name>
    <dbReference type="NCBI Taxonomy" id="2107999"/>
    <lineage>
        <taxon>Bacteria</taxon>
        <taxon>Bacillati</taxon>
        <taxon>Bacillota</taxon>
        <taxon>Bacilli</taxon>
        <taxon>Lactobacillales</taxon>
        <taxon>Lactobacillaceae</taxon>
        <taxon>Lactobacillus</taxon>
    </lineage>
</organism>
<proteinExistence type="predicted"/>
<comment type="caution">
    <text evidence="1">The sequence shown here is derived from an EMBL/GenBank/DDBJ whole genome shotgun (WGS) entry which is preliminary data.</text>
</comment>
<dbReference type="AlphaFoldDB" id="A0A6B2G478"/>